<dbReference type="InterPro" id="IPR011662">
    <property type="entry name" value="Secretin/TonB_short_N"/>
</dbReference>
<dbReference type="SUPFAM" id="SSF56935">
    <property type="entry name" value="Porins"/>
    <property type="match status" value="1"/>
</dbReference>
<evidence type="ECO:0000256" key="8">
    <source>
        <dbReference type="ARBA" id="ARBA00023077"/>
    </source>
</evidence>
<dbReference type="InterPro" id="IPR039426">
    <property type="entry name" value="TonB-dep_rcpt-like"/>
</dbReference>
<evidence type="ECO:0000256" key="2">
    <source>
        <dbReference type="ARBA" id="ARBA00009810"/>
    </source>
</evidence>
<keyword evidence="6 12" id="KW-0812">Transmembrane</keyword>
<keyword evidence="11 12" id="KW-0998">Cell outer membrane</keyword>
<dbReference type="GeneID" id="93053992"/>
<evidence type="ECO:0000313" key="17">
    <source>
        <dbReference type="Proteomes" id="UP000281098"/>
    </source>
</evidence>
<evidence type="ECO:0000313" key="16">
    <source>
        <dbReference type="EMBL" id="RQY97737.1"/>
    </source>
</evidence>
<organism evidence="16 17">
    <name type="scientific">Burkholderia stagnalis</name>
    <dbReference type="NCBI Taxonomy" id="1503054"/>
    <lineage>
        <taxon>Bacteria</taxon>
        <taxon>Pseudomonadati</taxon>
        <taxon>Pseudomonadota</taxon>
        <taxon>Betaproteobacteria</taxon>
        <taxon>Burkholderiales</taxon>
        <taxon>Burkholderiaceae</taxon>
        <taxon>Burkholderia</taxon>
        <taxon>Burkholderia cepacia complex</taxon>
    </lineage>
</organism>
<evidence type="ECO:0000256" key="9">
    <source>
        <dbReference type="ARBA" id="ARBA00023136"/>
    </source>
</evidence>
<dbReference type="PANTHER" id="PTHR32552:SF85">
    <property type="entry name" value="BLL7968 PROTEIN"/>
    <property type="match status" value="1"/>
</dbReference>
<dbReference type="PROSITE" id="PS52016">
    <property type="entry name" value="TONB_DEPENDENT_REC_3"/>
    <property type="match status" value="1"/>
</dbReference>
<keyword evidence="10 16" id="KW-0675">Receptor</keyword>
<dbReference type="InterPro" id="IPR000531">
    <property type="entry name" value="Beta-barrel_TonB"/>
</dbReference>
<keyword evidence="9 12" id="KW-0472">Membrane</keyword>
<dbReference type="SMART" id="SM00965">
    <property type="entry name" value="STN"/>
    <property type="match status" value="1"/>
</dbReference>
<dbReference type="InterPro" id="IPR012910">
    <property type="entry name" value="Plug_dom"/>
</dbReference>
<evidence type="ECO:0000256" key="12">
    <source>
        <dbReference type="PROSITE-ProRule" id="PRU01360"/>
    </source>
</evidence>
<evidence type="ECO:0000256" key="1">
    <source>
        <dbReference type="ARBA" id="ARBA00004571"/>
    </source>
</evidence>
<evidence type="ECO:0000256" key="6">
    <source>
        <dbReference type="ARBA" id="ARBA00022692"/>
    </source>
</evidence>
<evidence type="ECO:0000256" key="10">
    <source>
        <dbReference type="ARBA" id="ARBA00023170"/>
    </source>
</evidence>
<evidence type="ECO:0000256" key="3">
    <source>
        <dbReference type="ARBA" id="ARBA00022448"/>
    </source>
</evidence>
<evidence type="ECO:0000259" key="15">
    <source>
        <dbReference type="SMART" id="SM00965"/>
    </source>
</evidence>
<evidence type="ECO:0000256" key="13">
    <source>
        <dbReference type="RuleBase" id="RU003357"/>
    </source>
</evidence>
<dbReference type="RefSeq" id="WP_060016828.1">
    <property type="nucleotide sequence ID" value="NZ_CP013459.1"/>
</dbReference>
<dbReference type="CDD" id="cd01347">
    <property type="entry name" value="ligand_gated_channel"/>
    <property type="match status" value="1"/>
</dbReference>
<comment type="caution">
    <text evidence="16">The sequence shown here is derived from an EMBL/GenBank/DDBJ whole genome shotgun (WGS) entry which is preliminary data.</text>
</comment>
<dbReference type="Proteomes" id="UP000281098">
    <property type="component" value="Unassembled WGS sequence"/>
</dbReference>
<dbReference type="Gene3D" id="2.40.170.20">
    <property type="entry name" value="TonB-dependent receptor, beta-barrel domain"/>
    <property type="match status" value="1"/>
</dbReference>
<feature type="domain" description="Secretin/TonB short N-terminal" evidence="15">
    <location>
        <begin position="115"/>
        <end position="166"/>
    </location>
</feature>
<keyword evidence="4 12" id="KW-1134">Transmembrane beta strand</keyword>
<proteinExistence type="inferred from homology"/>
<evidence type="ECO:0000256" key="14">
    <source>
        <dbReference type="SAM" id="MobiDB-lite"/>
    </source>
</evidence>
<dbReference type="Gene3D" id="2.170.130.10">
    <property type="entry name" value="TonB-dependent receptor, plug domain"/>
    <property type="match status" value="1"/>
</dbReference>
<reference evidence="16 17" key="1">
    <citation type="submission" date="2018-08" db="EMBL/GenBank/DDBJ databases">
        <title>Comparative analysis of Burkholderia isolates from Puerto Rico.</title>
        <authorList>
            <person name="Hall C."/>
            <person name="Sahl J."/>
            <person name="Wagner D."/>
        </authorList>
    </citation>
    <scope>NUCLEOTIDE SEQUENCE [LARGE SCALE GENOMIC DNA]</scope>
    <source>
        <strain evidence="16 17">Bp8966</strain>
    </source>
</reference>
<name>A0ABX9YUP0_9BURK</name>
<evidence type="ECO:0000256" key="7">
    <source>
        <dbReference type="ARBA" id="ARBA00023004"/>
    </source>
</evidence>
<evidence type="ECO:0000256" key="4">
    <source>
        <dbReference type="ARBA" id="ARBA00022452"/>
    </source>
</evidence>
<keyword evidence="5" id="KW-0410">Iron transport</keyword>
<comment type="similarity">
    <text evidence="2 12 13">Belongs to the TonB-dependent receptor family.</text>
</comment>
<dbReference type="Pfam" id="PF07715">
    <property type="entry name" value="Plug"/>
    <property type="match status" value="1"/>
</dbReference>
<accession>A0ABX9YUP0</accession>
<dbReference type="Pfam" id="PF00593">
    <property type="entry name" value="TonB_dep_Rec_b-barrel"/>
    <property type="match status" value="1"/>
</dbReference>
<dbReference type="PANTHER" id="PTHR32552">
    <property type="entry name" value="FERRICHROME IRON RECEPTOR-RELATED"/>
    <property type="match status" value="1"/>
</dbReference>
<feature type="compositionally biased region" description="Polar residues" evidence="14">
    <location>
        <begin position="7"/>
        <end position="17"/>
    </location>
</feature>
<gene>
    <name evidence="16" type="ORF">DF017_04725</name>
</gene>
<dbReference type="InterPro" id="IPR010105">
    <property type="entry name" value="TonB_sidphr_rcpt"/>
</dbReference>
<protein>
    <submittedName>
        <fullName evidence="16">TonB-dependent receptor</fullName>
    </submittedName>
</protein>
<feature type="region of interest" description="Disordered" evidence="14">
    <location>
        <begin position="1"/>
        <end position="41"/>
    </location>
</feature>
<dbReference type="EMBL" id="QTPM01000004">
    <property type="protein sequence ID" value="RQY97737.1"/>
    <property type="molecule type" value="Genomic_DNA"/>
</dbReference>
<keyword evidence="7" id="KW-0408">Iron</keyword>
<keyword evidence="17" id="KW-1185">Reference proteome</keyword>
<dbReference type="Pfam" id="PF07660">
    <property type="entry name" value="STN"/>
    <property type="match status" value="1"/>
</dbReference>
<dbReference type="InterPro" id="IPR037066">
    <property type="entry name" value="Plug_dom_sf"/>
</dbReference>
<sequence length="867" mass="93102">MGHESSTEPSPTDTPNMASTRLMRRRRPASRRALPPRPRAAISAAPAASRGLAHRLAGAVLLSALLPLPALAAPDTDTDADATSAAAQRASRRAFDIPAGPLEAALNRFGRDAGILLAFPADLAAGRTSGGLHGRFDVEGGLDRLLAGTGLVALRQPGGGYTLMRTGSAPAAQPAAAAGAGAELPTIAVRSSAIRAESYRPPQEAGVLRSDIPLLDTAQAVAIVPAQVLRDQRPRNLDDALGNVSGITQGNTLAGTQDTIMKRGFGDNRDGSVMHNGMPIVQGRSFNAAVDSVEVLKGPTALLYGLMDPGGVVNVVAKQPQLTRYNAVSVGASTFGHGKNGGSATFDSTGPIGDTPLAYRLIVDQSNEQYWRNFGEYRQTFVAPSLAWYGRDTQVVLSYEYRKFHSPFDRGTALDPRTGAPLDIPARRRLDEPFNSMDGESHLAQLSVDHQINADWKAHFGYSYNRETYDANQIRITGVNPAQGTLTRSNDATHGSLSTDSYGIAYVNGKLRLAGMRHDLQFGVDSEYRRIYRKDMLRQAVKTPFSYVDPVYGLLPPSSTVSASDSDQTDTLHDASVFFQDSIHVTDKWIVSGGLRFITYNQVAGRGRPFKANTDLSGSKWLPRAGVVYKWNDAFSLYGSYSQSLKPSSSIAPMASGFVIDGATPPEEATAWEVGGKLDLPGGLTGSLALFNIDKKNVLVSQFNDTTKLTDWRTSGKARSRGVELDVSGKIGERWNVIASYAYIDAKTIEDPLYAGNRLWNVARHTGSIAAVYDVGTLAGGDDLRIGAAARYVGARPGDSANSFTLPSYVLADAFATYDTRIGKQKLSLQLNVKNLFNRTYYPSSANRYFVALGDARQVSLLTTLQF</sequence>
<dbReference type="Gene3D" id="3.55.50.30">
    <property type="match status" value="1"/>
</dbReference>
<evidence type="ECO:0000256" key="11">
    <source>
        <dbReference type="ARBA" id="ARBA00023237"/>
    </source>
</evidence>
<dbReference type="NCBIfam" id="TIGR01783">
    <property type="entry name" value="TonB-siderophor"/>
    <property type="match status" value="1"/>
</dbReference>
<dbReference type="InterPro" id="IPR036942">
    <property type="entry name" value="Beta-barrel_TonB_sf"/>
</dbReference>
<keyword evidence="5" id="KW-0406">Ion transport</keyword>
<keyword evidence="3 12" id="KW-0813">Transport</keyword>
<evidence type="ECO:0000256" key="5">
    <source>
        <dbReference type="ARBA" id="ARBA00022496"/>
    </source>
</evidence>
<comment type="subcellular location">
    <subcellularLocation>
        <location evidence="1 12">Cell outer membrane</location>
        <topology evidence="1 12">Multi-pass membrane protein</topology>
    </subcellularLocation>
</comment>
<keyword evidence="8 13" id="KW-0798">TonB box</keyword>